<name>A0A5C5V9N5_9BACT</name>
<evidence type="ECO:0000256" key="4">
    <source>
        <dbReference type="ARBA" id="ARBA00019595"/>
    </source>
</evidence>
<evidence type="ECO:0000256" key="5">
    <source>
        <dbReference type="PIRSR" id="PIRSR600888-1"/>
    </source>
</evidence>
<evidence type="ECO:0000256" key="3">
    <source>
        <dbReference type="ARBA" id="ARBA00012098"/>
    </source>
</evidence>
<feature type="site" description="Participates in a stacking interaction with the thymidine ring of dTDP-4-oxo-6-deoxyglucose" evidence="6">
    <location>
        <position position="135"/>
    </location>
</feature>
<dbReference type="InterPro" id="IPR014710">
    <property type="entry name" value="RmlC-like_jellyroll"/>
</dbReference>
<organism evidence="8 9">
    <name type="scientific">Blastopirellula retiformator</name>
    <dbReference type="NCBI Taxonomy" id="2527970"/>
    <lineage>
        <taxon>Bacteria</taxon>
        <taxon>Pseudomonadati</taxon>
        <taxon>Planctomycetota</taxon>
        <taxon>Planctomycetia</taxon>
        <taxon>Pirellulales</taxon>
        <taxon>Pirellulaceae</taxon>
        <taxon>Blastopirellula</taxon>
    </lineage>
</organism>
<comment type="caution">
    <text evidence="8">The sequence shown here is derived from an EMBL/GenBank/DDBJ whole genome shotgun (WGS) entry which is preliminary data.</text>
</comment>
<dbReference type="SUPFAM" id="SSF51182">
    <property type="entry name" value="RmlC-like cupins"/>
    <property type="match status" value="1"/>
</dbReference>
<dbReference type="InterPro" id="IPR000888">
    <property type="entry name" value="RmlC-like"/>
</dbReference>
<feature type="active site" description="Proton donor" evidence="5">
    <location>
        <position position="129"/>
    </location>
</feature>
<comment type="pathway">
    <text evidence="7">Carbohydrate biosynthesis; dTDP-L-rhamnose biosynthesis.</text>
</comment>
<feature type="active site" description="Proton acceptor" evidence="5">
    <location>
        <position position="60"/>
    </location>
</feature>
<dbReference type="Gene3D" id="2.60.120.10">
    <property type="entry name" value="Jelly Rolls"/>
    <property type="match status" value="1"/>
</dbReference>
<keyword evidence="7 8" id="KW-0413">Isomerase</keyword>
<dbReference type="GO" id="GO:0008830">
    <property type="term" value="F:dTDP-4-dehydrorhamnose 3,5-epimerase activity"/>
    <property type="evidence" value="ECO:0007669"/>
    <property type="project" value="UniProtKB-UniRule"/>
</dbReference>
<dbReference type="Proteomes" id="UP000318878">
    <property type="component" value="Unassembled WGS sequence"/>
</dbReference>
<dbReference type="GO" id="GO:0005829">
    <property type="term" value="C:cytosol"/>
    <property type="evidence" value="ECO:0007669"/>
    <property type="project" value="TreeGrafter"/>
</dbReference>
<dbReference type="Pfam" id="PF00908">
    <property type="entry name" value="dTDP_sugar_isom"/>
    <property type="match status" value="1"/>
</dbReference>
<dbReference type="EC" id="5.1.3.13" evidence="3 7"/>
<evidence type="ECO:0000313" key="8">
    <source>
        <dbReference type="EMBL" id="TWT34577.1"/>
    </source>
</evidence>
<protein>
    <recommendedName>
        <fullName evidence="4 7">dTDP-4-dehydrorhamnose 3,5-epimerase</fullName>
        <ecNumber evidence="3 7">5.1.3.13</ecNumber>
    </recommendedName>
    <alternativeName>
        <fullName evidence="7">Thymidine diphospho-4-keto-rhamnose 3,5-epimerase</fullName>
    </alternativeName>
</protein>
<evidence type="ECO:0000256" key="7">
    <source>
        <dbReference type="RuleBase" id="RU364069"/>
    </source>
</evidence>
<dbReference type="InterPro" id="IPR011051">
    <property type="entry name" value="RmlC_Cupin_sf"/>
</dbReference>
<evidence type="ECO:0000313" key="9">
    <source>
        <dbReference type="Proteomes" id="UP000318878"/>
    </source>
</evidence>
<evidence type="ECO:0000256" key="2">
    <source>
        <dbReference type="ARBA" id="ARBA00001997"/>
    </source>
</evidence>
<proteinExistence type="inferred from homology"/>
<evidence type="ECO:0000256" key="6">
    <source>
        <dbReference type="PIRSR" id="PIRSR600888-3"/>
    </source>
</evidence>
<dbReference type="PANTHER" id="PTHR21047">
    <property type="entry name" value="DTDP-6-DEOXY-D-GLUCOSE-3,5 EPIMERASE"/>
    <property type="match status" value="1"/>
</dbReference>
<dbReference type="GO" id="GO:0019305">
    <property type="term" value="P:dTDP-rhamnose biosynthetic process"/>
    <property type="evidence" value="ECO:0007669"/>
    <property type="project" value="UniProtKB-UniRule"/>
</dbReference>
<dbReference type="PANTHER" id="PTHR21047:SF2">
    <property type="entry name" value="THYMIDINE DIPHOSPHO-4-KETO-RHAMNOSE 3,5-EPIMERASE"/>
    <property type="match status" value="1"/>
</dbReference>
<dbReference type="AlphaFoldDB" id="A0A5C5V9N5"/>
<reference evidence="8 9" key="1">
    <citation type="submission" date="2019-02" db="EMBL/GenBank/DDBJ databases">
        <title>Deep-cultivation of Planctomycetes and their phenomic and genomic characterization uncovers novel biology.</title>
        <authorList>
            <person name="Wiegand S."/>
            <person name="Jogler M."/>
            <person name="Boedeker C."/>
            <person name="Pinto D."/>
            <person name="Vollmers J."/>
            <person name="Rivas-Marin E."/>
            <person name="Kohn T."/>
            <person name="Peeters S.H."/>
            <person name="Heuer A."/>
            <person name="Rast P."/>
            <person name="Oberbeckmann S."/>
            <person name="Bunk B."/>
            <person name="Jeske O."/>
            <person name="Meyerdierks A."/>
            <person name="Storesund J.E."/>
            <person name="Kallscheuer N."/>
            <person name="Luecker S."/>
            <person name="Lage O.M."/>
            <person name="Pohl T."/>
            <person name="Merkel B.J."/>
            <person name="Hornburger P."/>
            <person name="Mueller R.-W."/>
            <person name="Bruemmer F."/>
            <person name="Labrenz M."/>
            <person name="Spormann A.M."/>
            <person name="Op Den Camp H."/>
            <person name="Overmann J."/>
            <person name="Amann R."/>
            <person name="Jetten M.S.M."/>
            <person name="Mascher T."/>
            <person name="Medema M.H."/>
            <person name="Devos D.P."/>
            <person name="Kaster A.-K."/>
            <person name="Ovreas L."/>
            <person name="Rohde M."/>
            <person name="Galperin M.Y."/>
            <person name="Jogler C."/>
        </authorList>
    </citation>
    <scope>NUCLEOTIDE SEQUENCE [LARGE SCALE GENOMIC DNA]</scope>
    <source>
        <strain evidence="8 9">Enr8</strain>
    </source>
</reference>
<comment type="catalytic activity">
    <reaction evidence="1 7">
        <text>dTDP-4-dehydro-6-deoxy-alpha-D-glucose = dTDP-4-dehydro-beta-L-rhamnose</text>
        <dbReference type="Rhea" id="RHEA:16969"/>
        <dbReference type="ChEBI" id="CHEBI:57649"/>
        <dbReference type="ChEBI" id="CHEBI:62830"/>
        <dbReference type="EC" id="5.1.3.13"/>
    </reaction>
</comment>
<sequence length="182" mass="20901">MKITATAIPEVKLIEPRVFRDERGEFFETFRADRYREVTSVDFMQDNCSRSKRGVLRGLHYQIENPQAKLVTVLHGEIYDVAVDIRQGSPTFGQWVAEYLSDENRKQLYLPVGFAHGFCVVSERAEVIYKCSDFYNPQGERTIQWDDPQLAVEWPIGSPILSPKDAVALSFAEAPYFEMNVV</sequence>
<dbReference type="RefSeq" id="WP_146430937.1">
    <property type="nucleotide sequence ID" value="NZ_SJPF01000002.1"/>
</dbReference>
<comment type="function">
    <text evidence="2 7">Catalyzes the epimerization of the C3' and C5'positions of dTDP-6-deoxy-D-xylo-4-hexulose, forming dTDP-6-deoxy-L-lyxo-4-hexulose.</text>
</comment>
<dbReference type="NCBIfam" id="TIGR01221">
    <property type="entry name" value="rmlC"/>
    <property type="match status" value="1"/>
</dbReference>
<dbReference type="UniPathway" id="UPA00124"/>
<dbReference type="OrthoDB" id="9800680at2"/>
<dbReference type="EMBL" id="SJPF01000002">
    <property type="protein sequence ID" value="TWT34577.1"/>
    <property type="molecule type" value="Genomic_DNA"/>
</dbReference>
<dbReference type="CDD" id="cd00438">
    <property type="entry name" value="cupin_RmlC"/>
    <property type="match status" value="1"/>
</dbReference>
<gene>
    <name evidence="8" type="primary">rmlC</name>
    <name evidence="8" type="ORF">Enr8_19880</name>
</gene>
<comment type="subunit">
    <text evidence="7">Homodimer.</text>
</comment>
<evidence type="ECO:0000256" key="1">
    <source>
        <dbReference type="ARBA" id="ARBA00001298"/>
    </source>
</evidence>
<keyword evidence="9" id="KW-1185">Reference proteome</keyword>
<comment type="similarity">
    <text evidence="7">Belongs to the dTDP-4-dehydrorhamnose 3,5-epimerase family.</text>
</comment>
<accession>A0A5C5V9N5</accession>
<dbReference type="GO" id="GO:0000271">
    <property type="term" value="P:polysaccharide biosynthetic process"/>
    <property type="evidence" value="ECO:0007669"/>
    <property type="project" value="TreeGrafter"/>
</dbReference>